<gene>
    <name evidence="8" type="ORF">BZ3500_MVSOF-1268-A1-R1_CHR2-2G05080</name>
</gene>
<dbReference type="EMBL" id="FMWP01000010">
    <property type="protein sequence ID" value="SCZ87614.1"/>
    <property type="molecule type" value="Genomic_DNA"/>
</dbReference>
<accession>A0A2X0M7J5</accession>
<evidence type="ECO:0000256" key="2">
    <source>
        <dbReference type="ARBA" id="ARBA00022448"/>
    </source>
</evidence>
<dbReference type="STRING" id="289078.A0A2X0M7J5"/>
<keyword evidence="4 6" id="KW-0406">Ion transport</keyword>
<dbReference type="PANTHER" id="PTHR10137:SF0">
    <property type="entry name" value="V-TYPE PROTON ATPASE SUBUNIT C"/>
    <property type="match status" value="1"/>
</dbReference>
<keyword evidence="3 6" id="KW-0375">Hydrogen ion transport</keyword>
<dbReference type="GO" id="GO:0000221">
    <property type="term" value="C:vacuolar proton-transporting V-type ATPase, V1 domain"/>
    <property type="evidence" value="ECO:0007669"/>
    <property type="project" value="TreeGrafter"/>
</dbReference>
<dbReference type="AlphaFoldDB" id="A0A2X0M7J5"/>
<dbReference type="InterPro" id="IPR036132">
    <property type="entry name" value="Vac_ATP_synth_c_sf"/>
</dbReference>
<dbReference type="FunFam" id="3.30.70.100:FF:000002">
    <property type="entry name" value="V-type proton ATPase subunit C"/>
    <property type="match status" value="1"/>
</dbReference>
<evidence type="ECO:0000256" key="3">
    <source>
        <dbReference type="ARBA" id="ARBA00022781"/>
    </source>
</evidence>
<dbReference type="InterPro" id="IPR004907">
    <property type="entry name" value="ATPase_V1-cplx_csu"/>
</dbReference>
<keyword evidence="9" id="KW-1185">Reference proteome</keyword>
<evidence type="ECO:0000256" key="5">
    <source>
        <dbReference type="ARBA" id="ARBA00053565"/>
    </source>
</evidence>
<dbReference type="Pfam" id="PF03223">
    <property type="entry name" value="V-ATPase_C"/>
    <property type="match status" value="1"/>
</dbReference>
<name>A0A2X0M7J5_9BASI</name>
<dbReference type="GO" id="GO:0046961">
    <property type="term" value="F:proton-transporting ATPase activity, rotational mechanism"/>
    <property type="evidence" value="ECO:0007669"/>
    <property type="project" value="InterPro"/>
</dbReference>
<evidence type="ECO:0000256" key="4">
    <source>
        <dbReference type="ARBA" id="ARBA00023065"/>
    </source>
</evidence>
<feature type="compositionally biased region" description="Low complexity" evidence="7">
    <location>
        <begin position="143"/>
        <end position="163"/>
    </location>
</feature>
<feature type="region of interest" description="Disordered" evidence="7">
    <location>
        <begin position="141"/>
        <end position="165"/>
    </location>
</feature>
<evidence type="ECO:0000313" key="8">
    <source>
        <dbReference type="EMBL" id="SCZ87614.1"/>
    </source>
</evidence>
<dbReference type="Proteomes" id="UP000249723">
    <property type="component" value="Unassembled WGS sequence"/>
</dbReference>
<dbReference type="CDD" id="cd14785">
    <property type="entry name" value="V-ATPase_C"/>
    <property type="match status" value="1"/>
</dbReference>
<reference evidence="9" key="1">
    <citation type="submission" date="2016-10" db="EMBL/GenBank/DDBJ databases">
        <authorList>
            <person name="Jeantristanb JTB J.-T."/>
            <person name="Ricardo R."/>
        </authorList>
    </citation>
    <scope>NUCLEOTIDE SEQUENCE [LARGE SCALE GENOMIC DNA]</scope>
</reference>
<keyword evidence="2 6" id="KW-0813">Transport</keyword>
<dbReference type="PANTHER" id="PTHR10137">
    <property type="entry name" value="V-TYPE PROTON ATPASE SUBUNIT C"/>
    <property type="match status" value="1"/>
</dbReference>
<evidence type="ECO:0000256" key="1">
    <source>
        <dbReference type="ARBA" id="ARBA00006138"/>
    </source>
</evidence>
<dbReference type="OrthoDB" id="6605928at2759"/>
<feature type="region of interest" description="Disordered" evidence="7">
    <location>
        <begin position="434"/>
        <end position="453"/>
    </location>
</feature>
<sequence length="484" mass="53191">MNGAIEAAFALVVAPHPPPQNDSNQPRMFVDWTPGQIERTADSSSSADQLEDLQGVLGHGKLGRAAYIDFPQFKHLPDPLRRPLTVHPLSSSPFTGRFPHRRCTPQTGTLSSLLTLSEQLAKQDPAVSAALAKTVDQIRSLTSADSQSQSSGSASAVSSDRASPLAQHLVTDDGRPYLDYIFPSDDSAAATREPAWTWNRSKYRYESRSLQEIVEGLMKEVSSIENAQRNKSGQYGIVKGQVVSAQRKKTGNLATRSLADVVSAKDFAGTSESEYLETVLVAVPTNLVKEWENSYERLCQMVVPRSSSKLASDDEFVLYGVTIFRRVKDEFSQKCREAKFIVRDFTYDASAIQKAQADLVALEAEEKDLWTDLLRLSRINFSELFQILIHLKVVRAYVESVLRYGLPAAYFGAIIKPESKSVAKLTTALSEHFGTEGKGKGGSKKHGKGSSLEGTDATVAGEFANVLEGEYLDFVLFEIERVDA</sequence>
<comment type="similarity">
    <text evidence="1 6">Belongs to the V-ATPase C subunit family.</text>
</comment>
<evidence type="ECO:0000313" key="9">
    <source>
        <dbReference type="Proteomes" id="UP000249723"/>
    </source>
</evidence>
<evidence type="ECO:0000256" key="7">
    <source>
        <dbReference type="SAM" id="MobiDB-lite"/>
    </source>
</evidence>
<comment type="subunit">
    <text evidence="6">V-ATPase is a heteromultimeric enzyme composed of a peripheral catalytic V1 complex (components A to H) attached to an integral membrane V0 proton pore complex.</text>
</comment>
<organism evidence="8 9">
    <name type="scientific">Microbotryum saponariae</name>
    <dbReference type="NCBI Taxonomy" id="289078"/>
    <lineage>
        <taxon>Eukaryota</taxon>
        <taxon>Fungi</taxon>
        <taxon>Dikarya</taxon>
        <taxon>Basidiomycota</taxon>
        <taxon>Pucciniomycotina</taxon>
        <taxon>Microbotryomycetes</taxon>
        <taxon>Microbotryales</taxon>
        <taxon>Microbotryaceae</taxon>
        <taxon>Microbotryum</taxon>
    </lineage>
</organism>
<comment type="function">
    <text evidence="5">Subunit of the V1 complex of vacuolar(H+)-ATPase (V-ATPase), a multisubunit enzyme composed of a peripheral complex (V1) that hydrolyzes ATP and a membrane integral complex (V0) that translocates protons. V-ATPase is responsible for acidifying and maintaining the pH of intracellular compartments. Subunit C is necessary for the assembly of the catalytic sector of the enzyme and is likely to have a specific function in its catalytic activity. Reversibly leaves the enzyme after glucose depletion, causing the catalytic subcomplex V1 to detach from the V0 section.</text>
</comment>
<proteinExistence type="inferred from homology"/>
<protein>
    <recommendedName>
        <fullName evidence="6">V-type proton ATPase subunit C</fullName>
    </recommendedName>
</protein>
<dbReference type="Gene3D" id="3.30.70.100">
    <property type="match status" value="1"/>
</dbReference>
<dbReference type="SUPFAM" id="SSF118203">
    <property type="entry name" value="Vacuolar ATP synthase subunit C"/>
    <property type="match status" value="1"/>
</dbReference>
<evidence type="ECO:0000256" key="6">
    <source>
        <dbReference type="RuleBase" id="RU364010"/>
    </source>
</evidence>
<comment type="function">
    <text evidence="6">Subunit of the V1 complex of vacuolar(H+)-ATPase (V-ATPase), a multisubunit enzyme composed of a peripheral complex (V1) that hydrolyzes ATP and a membrane integral complex (V0) that translocates protons. V-ATPase is responsible for acidifying and maintaining the pH of intracellular compartments and in some cell types, is targeted to the plasma membrane, where it is responsible for acidifying the extracellular environment. Subunit C is necessary for the assembly of the catalytic sector of the enzyme and is likely to have a specific function in its catalytic activity.</text>
</comment>